<comment type="subcellular location">
    <subcellularLocation>
        <location evidence="1">Nucleus</location>
    </subcellularLocation>
</comment>
<dbReference type="GO" id="GO:0005634">
    <property type="term" value="C:nucleus"/>
    <property type="evidence" value="ECO:0007669"/>
    <property type="project" value="UniProtKB-SubCell"/>
</dbReference>
<keyword evidence="8" id="KW-1185">Reference proteome</keyword>
<dbReference type="GO" id="GO:0000976">
    <property type="term" value="F:transcription cis-regulatory region binding"/>
    <property type="evidence" value="ECO:0007669"/>
    <property type="project" value="TreeGrafter"/>
</dbReference>
<accession>A0AAV0AI22</accession>
<gene>
    <name evidence="7" type="ORF">PPACK8108_LOCUS2514</name>
</gene>
<dbReference type="PANTHER" id="PTHR31845:SF19">
    <property type="entry name" value="TRANSCRIPTION FACTOR DOMAIN-CONTAINING PROTEIN"/>
    <property type="match status" value="1"/>
</dbReference>
<feature type="region of interest" description="Disordered" evidence="6">
    <location>
        <begin position="149"/>
        <end position="185"/>
    </location>
</feature>
<reference evidence="7" key="1">
    <citation type="submission" date="2022-06" db="EMBL/GenBank/DDBJ databases">
        <authorList>
            <consortium name="SYNGENTA / RWTH Aachen University"/>
        </authorList>
    </citation>
    <scope>NUCLEOTIDE SEQUENCE</scope>
</reference>
<proteinExistence type="predicted"/>
<sequence length="691" mass="79065">MRKNNPDFSSDTKPSNSLSCAGGSQLTNPVNEIAQGAVTTKTALTTQGNRFARKSVAKRYFLSAKCKARARNSSSRNAQISPITPKPRPKLPEELTSGFPLRQPTLGHDPTQPKTLETDGLRFEKKEAVAWPRRGDAAHRVQFLLNPILNPGKNPAEDNIPDFTPPPSESPSRKQMSPFAGYSSDQDEAQRLSTELRTVYIPGTDPNKLEPRTINTSHAEKYWSIFFQNYSNRLTWSSQESQQMETIRSASDLVLSAILSVSSKALKKQTQTNAFFCEATTLIRCTMFPERDYNYEDLKGIMTVAIYHGLHSVCGHFVSLCLVLKLHKVFVKLTDVNLRGTATEEELVEKGRTWLLVVIYSHMFCVFSKKMYLIRSPQKVITDHAKILMSSKCSKDCDRLIEAHVELVVILANAQDKLDVRNYPGPVEQRRSNYVVPELFVVLQSLDDWYEEWRFRAPELFVTIDRGFAKSLRNPQQYVYMYLMHAAVWPCQDGKIILQDRLRLHWAIEGCKYAERILETALELKESTNPRIEDAYHVETRSLPFRVEYEKVTLGLVTGYLLWICQVIPGYIELRDYRQLLGRLHSIDFHDSCEYIDLIEESISRIDEILGYQLQAQEESENNGLRKEAPLVNGKNGAGENFGGEREDQESSGEYWIKEGIGVIEDRMANELERLMTDTRFWFQIDIDVEF</sequence>
<evidence type="ECO:0000256" key="6">
    <source>
        <dbReference type="SAM" id="MobiDB-lite"/>
    </source>
</evidence>
<feature type="region of interest" description="Disordered" evidence="6">
    <location>
        <begin position="621"/>
        <end position="652"/>
    </location>
</feature>
<dbReference type="AlphaFoldDB" id="A0AAV0AI22"/>
<feature type="region of interest" description="Disordered" evidence="6">
    <location>
        <begin position="1"/>
        <end position="27"/>
    </location>
</feature>
<comment type="caution">
    <text evidence="7">The sequence shown here is derived from an EMBL/GenBank/DDBJ whole genome shotgun (WGS) entry which is preliminary data.</text>
</comment>
<dbReference type="InterPro" id="IPR051089">
    <property type="entry name" value="prtT"/>
</dbReference>
<feature type="compositionally biased region" description="Polar residues" evidence="6">
    <location>
        <begin position="71"/>
        <end position="82"/>
    </location>
</feature>
<evidence type="ECO:0000313" key="8">
    <source>
        <dbReference type="Proteomes" id="UP001153365"/>
    </source>
</evidence>
<evidence type="ECO:0000256" key="2">
    <source>
        <dbReference type="ARBA" id="ARBA00023015"/>
    </source>
</evidence>
<name>A0AAV0AI22_PHAPC</name>
<dbReference type="EMBL" id="CALTRL010000430">
    <property type="protein sequence ID" value="CAH7668045.1"/>
    <property type="molecule type" value="Genomic_DNA"/>
</dbReference>
<feature type="region of interest" description="Disordered" evidence="6">
    <location>
        <begin position="71"/>
        <end position="94"/>
    </location>
</feature>
<evidence type="ECO:0000313" key="7">
    <source>
        <dbReference type="EMBL" id="CAH7668045.1"/>
    </source>
</evidence>
<evidence type="ECO:0000256" key="5">
    <source>
        <dbReference type="ARBA" id="ARBA00023242"/>
    </source>
</evidence>
<dbReference type="GO" id="GO:0000981">
    <property type="term" value="F:DNA-binding transcription factor activity, RNA polymerase II-specific"/>
    <property type="evidence" value="ECO:0007669"/>
    <property type="project" value="TreeGrafter"/>
</dbReference>
<keyword evidence="3" id="KW-0238">DNA-binding</keyword>
<evidence type="ECO:0008006" key="9">
    <source>
        <dbReference type="Google" id="ProtNLM"/>
    </source>
</evidence>
<dbReference type="Proteomes" id="UP001153365">
    <property type="component" value="Unassembled WGS sequence"/>
</dbReference>
<keyword evidence="4" id="KW-0804">Transcription</keyword>
<keyword evidence="2" id="KW-0805">Transcription regulation</keyword>
<dbReference type="PANTHER" id="PTHR31845">
    <property type="entry name" value="FINGER DOMAIN PROTEIN, PUTATIVE-RELATED"/>
    <property type="match status" value="1"/>
</dbReference>
<protein>
    <recommendedName>
        <fullName evidence="9">Transcription factor domain-containing protein</fullName>
    </recommendedName>
</protein>
<evidence type="ECO:0000256" key="1">
    <source>
        <dbReference type="ARBA" id="ARBA00004123"/>
    </source>
</evidence>
<keyword evidence="5" id="KW-0539">Nucleus</keyword>
<evidence type="ECO:0000256" key="4">
    <source>
        <dbReference type="ARBA" id="ARBA00023163"/>
    </source>
</evidence>
<organism evidence="7 8">
    <name type="scientific">Phakopsora pachyrhizi</name>
    <name type="common">Asian soybean rust disease fungus</name>
    <dbReference type="NCBI Taxonomy" id="170000"/>
    <lineage>
        <taxon>Eukaryota</taxon>
        <taxon>Fungi</taxon>
        <taxon>Dikarya</taxon>
        <taxon>Basidiomycota</taxon>
        <taxon>Pucciniomycotina</taxon>
        <taxon>Pucciniomycetes</taxon>
        <taxon>Pucciniales</taxon>
        <taxon>Phakopsoraceae</taxon>
        <taxon>Phakopsora</taxon>
    </lineage>
</organism>
<evidence type="ECO:0000256" key="3">
    <source>
        <dbReference type="ARBA" id="ARBA00023125"/>
    </source>
</evidence>